<proteinExistence type="predicted"/>
<sequence>MRFECLYPLKRRIVDDAVDIVKRHTKFTVEQYLLQHIDLMFAVDSIARFVYAQRL</sequence>
<name>A0A645J8L4_9ZZZZ</name>
<dbReference type="EMBL" id="VSSQ01133499">
    <property type="protein sequence ID" value="MPN59462.1"/>
    <property type="molecule type" value="Genomic_DNA"/>
</dbReference>
<evidence type="ECO:0000313" key="1">
    <source>
        <dbReference type="EMBL" id="MPN59462.1"/>
    </source>
</evidence>
<accession>A0A645J8L4</accession>
<reference evidence="1" key="1">
    <citation type="submission" date="2019-08" db="EMBL/GenBank/DDBJ databases">
        <authorList>
            <person name="Kucharzyk K."/>
            <person name="Murdoch R.W."/>
            <person name="Higgins S."/>
            <person name="Loffler F."/>
        </authorList>
    </citation>
    <scope>NUCLEOTIDE SEQUENCE</scope>
</reference>
<comment type="caution">
    <text evidence="1">The sequence shown here is derived from an EMBL/GenBank/DDBJ whole genome shotgun (WGS) entry which is preliminary data.</text>
</comment>
<protein>
    <submittedName>
        <fullName evidence="1">Uncharacterized protein</fullName>
    </submittedName>
</protein>
<dbReference type="AlphaFoldDB" id="A0A645J8L4"/>
<gene>
    <name evidence="1" type="ORF">SDC9_207183</name>
</gene>
<organism evidence="1">
    <name type="scientific">bioreactor metagenome</name>
    <dbReference type="NCBI Taxonomy" id="1076179"/>
    <lineage>
        <taxon>unclassified sequences</taxon>
        <taxon>metagenomes</taxon>
        <taxon>ecological metagenomes</taxon>
    </lineage>
</organism>